<evidence type="ECO:0000256" key="2">
    <source>
        <dbReference type="SAM" id="SignalP"/>
    </source>
</evidence>
<reference evidence="3" key="1">
    <citation type="submission" date="2021-01" db="EMBL/GenBank/DDBJ databases">
        <title>Whole genome shotgun sequence of Actinoplanes cyaneus NBRC 14990.</title>
        <authorList>
            <person name="Komaki H."/>
            <person name="Tamura T."/>
        </authorList>
    </citation>
    <scope>NUCLEOTIDE SEQUENCE</scope>
    <source>
        <strain evidence="3">NBRC 14990</strain>
    </source>
</reference>
<protein>
    <recommendedName>
        <fullName evidence="5">Lipoprotein</fullName>
    </recommendedName>
</protein>
<dbReference type="EMBL" id="BOMH01000017">
    <property type="protein sequence ID" value="GID64538.1"/>
    <property type="molecule type" value="Genomic_DNA"/>
</dbReference>
<keyword evidence="4" id="KW-1185">Reference proteome</keyword>
<dbReference type="RefSeq" id="WP_203740031.1">
    <property type="nucleotide sequence ID" value="NZ_BAAAUC010000034.1"/>
</dbReference>
<feature type="signal peptide" evidence="2">
    <location>
        <begin position="1"/>
        <end position="20"/>
    </location>
</feature>
<feature type="region of interest" description="Disordered" evidence="1">
    <location>
        <begin position="20"/>
        <end position="53"/>
    </location>
</feature>
<feature type="chain" id="PRO_5039680040" description="Lipoprotein" evidence="2">
    <location>
        <begin position="21"/>
        <end position="187"/>
    </location>
</feature>
<feature type="compositionally biased region" description="Basic and acidic residues" evidence="1">
    <location>
        <begin position="161"/>
        <end position="177"/>
    </location>
</feature>
<evidence type="ECO:0000313" key="3">
    <source>
        <dbReference type="EMBL" id="GID64538.1"/>
    </source>
</evidence>
<proteinExistence type="predicted"/>
<name>A0A919M4T5_9ACTN</name>
<evidence type="ECO:0008006" key="5">
    <source>
        <dbReference type="Google" id="ProtNLM"/>
    </source>
</evidence>
<dbReference type="PROSITE" id="PS51257">
    <property type="entry name" value="PROKAR_LIPOPROTEIN"/>
    <property type="match status" value="1"/>
</dbReference>
<dbReference type="Proteomes" id="UP000619479">
    <property type="component" value="Unassembled WGS sequence"/>
</dbReference>
<comment type="caution">
    <text evidence="3">The sequence shown here is derived from an EMBL/GenBank/DDBJ whole genome shotgun (WGS) entry which is preliminary data.</text>
</comment>
<sequence length="187" mass="19502">MRTRAILAAGLMLAASMAGCGKPAPNDSSVATARSGPASANPSASAAGTIDPDAPLKFSRCMREQGMTWFPDPSDGKLSIRVPDSVKKEDFDKAQQACRKWAPDGENAPPPSAEDIEKTRQMAKCMRENGVPNFPDPGPKGEIGIDSKSGIDPDSPTFQAAEKKCDSNRPKGPRDVTSEGGTKGGGA</sequence>
<feature type="compositionally biased region" description="Basic and acidic residues" evidence="1">
    <location>
        <begin position="84"/>
        <end position="93"/>
    </location>
</feature>
<evidence type="ECO:0000313" key="4">
    <source>
        <dbReference type="Proteomes" id="UP000619479"/>
    </source>
</evidence>
<evidence type="ECO:0000256" key="1">
    <source>
        <dbReference type="SAM" id="MobiDB-lite"/>
    </source>
</evidence>
<dbReference type="AlphaFoldDB" id="A0A919M4T5"/>
<keyword evidence="2" id="KW-0732">Signal</keyword>
<gene>
    <name evidence="3" type="ORF">Acy02nite_24190</name>
</gene>
<organism evidence="3 4">
    <name type="scientific">Actinoplanes cyaneus</name>
    <dbReference type="NCBI Taxonomy" id="52696"/>
    <lineage>
        <taxon>Bacteria</taxon>
        <taxon>Bacillati</taxon>
        <taxon>Actinomycetota</taxon>
        <taxon>Actinomycetes</taxon>
        <taxon>Micromonosporales</taxon>
        <taxon>Micromonosporaceae</taxon>
        <taxon>Actinoplanes</taxon>
    </lineage>
</organism>
<accession>A0A919M4T5</accession>
<feature type="region of interest" description="Disordered" evidence="1">
    <location>
        <begin position="67"/>
        <end position="187"/>
    </location>
</feature>
<feature type="compositionally biased region" description="Low complexity" evidence="1">
    <location>
        <begin position="33"/>
        <end position="48"/>
    </location>
</feature>